<feature type="domain" description="Solute-binding protein family 3/N-terminal" evidence="6">
    <location>
        <begin position="68"/>
        <end position="294"/>
    </location>
</feature>
<feature type="signal peptide" evidence="5">
    <location>
        <begin position="1"/>
        <end position="19"/>
    </location>
</feature>
<proteinExistence type="inferred from homology"/>
<dbReference type="EMBL" id="JAUHPW010000007">
    <property type="protein sequence ID" value="MDN4476242.1"/>
    <property type="molecule type" value="Genomic_DNA"/>
</dbReference>
<dbReference type="Proteomes" id="UP001172728">
    <property type="component" value="Unassembled WGS sequence"/>
</dbReference>
<dbReference type="SMART" id="SM00062">
    <property type="entry name" value="PBPb"/>
    <property type="match status" value="1"/>
</dbReference>
<feature type="chain" id="PRO_5047531983" evidence="5">
    <location>
        <begin position="20"/>
        <end position="305"/>
    </location>
</feature>
<protein>
    <submittedName>
        <fullName evidence="7">ABC transporter substrate-binding protein</fullName>
    </submittedName>
</protein>
<dbReference type="InterPro" id="IPR018313">
    <property type="entry name" value="SBP_3_CS"/>
</dbReference>
<gene>
    <name evidence="7" type="ORF">QQX09_10285</name>
</gene>
<evidence type="ECO:0000313" key="7">
    <source>
        <dbReference type="EMBL" id="MDN4476242.1"/>
    </source>
</evidence>
<name>A0ABT8GB96_9MICO</name>
<dbReference type="PANTHER" id="PTHR35936">
    <property type="entry name" value="MEMBRANE-BOUND LYTIC MUREIN TRANSGLYCOSYLASE F"/>
    <property type="match status" value="1"/>
</dbReference>
<evidence type="ECO:0000259" key="6">
    <source>
        <dbReference type="SMART" id="SM00062"/>
    </source>
</evidence>
<accession>A0ABT8GB96</accession>
<comment type="similarity">
    <text evidence="2 4">Belongs to the bacterial solute-binding protein 3 family.</text>
</comment>
<comment type="subcellular location">
    <subcellularLocation>
        <location evidence="1">Cell envelope</location>
    </subcellularLocation>
</comment>
<dbReference type="PROSITE" id="PS01039">
    <property type="entry name" value="SBP_BACTERIAL_3"/>
    <property type="match status" value="1"/>
</dbReference>
<keyword evidence="8" id="KW-1185">Reference proteome</keyword>
<dbReference type="Pfam" id="PF00497">
    <property type="entry name" value="SBP_bac_3"/>
    <property type="match status" value="1"/>
</dbReference>
<dbReference type="CDD" id="cd01004">
    <property type="entry name" value="PBP2_MidA_like"/>
    <property type="match status" value="1"/>
</dbReference>
<dbReference type="PROSITE" id="PS51257">
    <property type="entry name" value="PROKAR_LIPOPROTEIN"/>
    <property type="match status" value="1"/>
</dbReference>
<sequence>MRKPALVMIAAMTAASLSACTYASQETGASGASSADAAATTDAFDVTTVAVNEDAVALLPADIADRGTLRVGMETSYAPAEYLDVDGTTPIGYDVDIAAAVAAALGLEVDIQSAAFDSIIPGIGTKYDAGISSFTITPERTEVADMTSYLSVGEAFAVAAGNPAGISADDLCGATIALQTGTIQQDEALQMAADCEAAGKDALEILPFDSNADAATNVVGGKADVLFADSPIIGYAVTQTGDKLEQLGDAFATAPQGVVTAQGSETTDAIAAALQGLMDDGTLKSILDAWGAADGMLTTAEVNPA</sequence>
<evidence type="ECO:0000256" key="5">
    <source>
        <dbReference type="SAM" id="SignalP"/>
    </source>
</evidence>
<evidence type="ECO:0000256" key="4">
    <source>
        <dbReference type="RuleBase" id="RU003744"/>
    </source>
</evidence>
<dbReference type="SUPFAM" id="SSF53850">
    <property type="entry name" value="Periplasmic binding protein-like II"/>
    <property type="match status" value="1"/>
</dbReference>
<dbReference type="RefSeq" id="WP_301134270.1">
    <property type="nucleotide sequence ID" value="NZ_JAUHPW010000007.1"/>
</dbReference>
<keyword evidence="3 5" id="KW-0732">Signal</keyword>
<evidence type="ECO:0000256" key="1">
    <source>
        <dbReference type="ARBA" id="ARBA00004196"/>
    </source>
</evidence>
<organism evidence="7 8">
    <name type="scientific">Demequina litoralis</name>
    <dbReference type="NCBI Taxonomy" id="3051660"/>
    <lineage>
        <taxon>Bacteria</taxon>
        <taxon>Bacillati</taxon>
        <taxon>Actinomycetota</taxon>
        <taxon>Actinomycetes</taxon>
        <taxon>Micrococcales</taxon>
        <taxon>Demequinaceae</taxon>
        <taxon>Demequina</taxon>
    </lineage>
</organism>
<evidence type="ECO:0000256" key="3">
    <source>
        <dbReference type="ARBA" id="ARBA00022729"/>
    </source>
</evidence>
<dbReference type="PANTHER" id="PTHR35936:SF17">
    <property type="entry name" value="ARGININE-BINDING EXTRACELLULAR PROTEIN ARTP"/>
    <property type="match status" value="1"/>
</dbReference>
<dbReference type="InterPro" id="IPR001638">
    <property type="entry name" value="Solute-binding_3/MltF_N"/>
</dbReference>
<evidence type="ECO:0000256" key="2">
    <source>
        <dbReference type="ARBA" id="ARBA00010333"/>
    </source>
</evidence>
<reference evidence="7" key="1">
    <citation type="submission" date="2023-06" db="EMBL/GenBank/DDBJ databases">
        <title>Sysu t00192.</title>
        <authorList>
            <person name="Gao L."/>
            <person name="Fang B.-Z."/>
            <person name="Li W.-J."/>
        </authorList>
    </citation>
    <scope>NUCLEOTIDE SEQUENCE</scope>
    <source>
        <strain evidence="7">SYSU T00192</strain>
    </source>
</reference>
<dbReference type="Gene3D" id="3.40.190.10">
    <property type="entry name" value="Periplasmic binding protein-like II"/>
    <property type="match status" value="2"/>
</dbReference>
<evidence type="ECO:0000313" key="8">
    <source>
        <dbReference type="Proteomes" id="UP001172728"/>
    </source>
</evidence>
<comment type="caution">
    <text evidence="7">The sequence shown here is derived from an EMBL/GenBank/DDBJ whole genome shotgun (WGS) entry which is preliminary data.</text>
</comment>